<dbReference type="SUPFAM" id="SSF52279">
    <property type="entry name" value="Beta-D-glucan exohydrolase, C-terminal domain"/>
    <property type="match status" value="1"/>
</dbReference>
<dbReference type="InterPro" id="IPR036962">
    <property type="entry name" value="Glyco_hydro_3_N_sf"/>
</dbReference>
<dbReference type="Proteomes" id="UP000824094">
    <property type="component" value="Unassembled WGS sequence"/>
</dbReference>
<keyword evidence="4" id="KW-0326">Glycosidase</keyword>
<comment type="similarity">
    <text evidence="1 4">Belongs to the glycosyl hydrolase 3 family.</text>
</comment>
<dbReference type="GO" id="GO:0005975">
    <property type="term" value="P:carbohydrate metabolic process"/>
    <property type="evidence" value="ECO:0007669"/>
    <property type="project" value="InterPro"/>
</dbReference>
<dbReference type="EMBL" id="DVNF01000047">
    <property type="protein sequence ID" value="HIU60033.1"/>
    <property type="molecule type" value="Genomic_DNA"/>
</dbReference>
<protein>
    <submittedName>
        <fullName evidence="6">Glycoside hydrolase family 3 C-terminal domain-containing protein</fullName>
    </submittedName>
</protein>
<dbReference type="Gene3D" id="3.40.50.1700">
    <property type="entry name" value="Glycoside hydrolase family 3 C-terminal domain"/>
    <property type="match status" value="1"/>
</dbReference>
<evidence type="ECO:0000259" key="5">
    <source>
        <dbReference type="SMART" id="SM01217"/>
    </source>
</evidence>
<evidence type="ECO:0000313" key="7">
    <source>
        <dbReference type="Proteomes" id="UP000824094"/>
    </source>
</evidence>
<reference evidence="6" key="1">
    <citation type="submission" date="2020-10" db="EMBL/GenBank/DDBJ databases">
        <authorList>
            <person name="Gilroy R."/>
        </authorList>
    </citation>
    <scope>NUCLEOTIDE SEQUENCE</scope>
    <source>
        <strain evidence="6">18911</strain>
    </source>
</reference>
<dbReference type="PANTHER" id="PTHR42715:SF10">
    <property type="entry name" value="BETA-GLUCOSIDASE"/>
    <property type="match status" value="1"/>
</dbReference>
<reference evidence="6" key="2">
    <citation type="journal article" date="2021" name="PeerJ">
        <title>Extensive microbial diversity within the chicken gut microbiome revealed by metagenomics and culture.</title>
        <authorList>
            <person name="Gilroy R."/>
            <person name="Ravi A."/>
            <person name="Getino M."/>
            <person name="Pursley I."/>
            <person name="Horton D.L."/>
            <person name="Alikhan N.F."/>
            <person name="Baker D."/>
            <person name="Gharbi K."/>
            <person name="Hall N."/>
            <person name="Watson M."/>
            <person name="Adriaenssens E.M."/>
            <person name="Foster-Nyarko E."/>
            <person name="Jarju S."/>
            <person name="Secka A."/>
            <person name="Antonio M."/>
            <person name="Oren A."/>
            <person name="Chaudhuri R.R."/>
            <person name="La Ragione R."/>
            <person name="Hildebrand F."/>
            <person name="Pallen M.J."/>
        </authorList>
    </citation>
    <scope>NUCLEOTIDE SEQUENCE</scope>
    <source>
        <strain evidence="6">18911</strain>
    </source>
</reference>
<dbReference type="PROSITE" id="PS00775">
    <property type="entry name" value="GLYCOSYL_HYDROL_F3"/>
    <property type="match status" value="1"/>
</dbReference>
<dbReference type="SMART" id="SM01217">
    <property type="entry name" value="Fn3_like"/>
    <property type="match status" value="1"/>
</dbReference>
<dbReference type="InterPro" id="IPR019800">
    <property type="entry name" value="Glyco_hydro_3_AS"/>
</dbReference>
<dbReference type="Pfam" id="PF01915">
    <property type="entry name" value="Glyco_hydro_3_C"/>
    <property type="match status" value="1"/>
</dbReference>
<dbReference type="InterPro" id="IPR013783">
    <property type="entry name" value="Ig-like_fold"/>
</dbReference>
<dbReference type="InterPro" id="IPR036881">
    <property type="entry name" value="Glyco_hydro_3_C_sf"/>
</dbReference>
<dbReference type="PRINTS" id="PR00133">
    <property type="entry name" value="GLHYDRLASE3"/>
</dbReference>
<dbReference type="InterPro" id="IPR017853">
    <property type="entry name" value="GH"/>
</dbReference>
<dbReference type="InterPro" id="IPR050288">
    <property type="entry name" value="Cellulose_deg_GH3"/>
</dbReference>
<dbReference type="InterPro" id="IPR001764">
    <property type="entry name" value="Glyco_hydro_3_N"/>
</dbReference>
<evidence type="ECO:0000256" key="1">
    <source>
        <dbReference type="ARBA" id="ARBA00005336"/>
    </source>
</evidence>
<gene>
    <name evidence="6" type="ORF">IAB05_01435</name>
</gene>
<dbReference type="Gene3D" id="2.60.40.10">
    <property type="entry name" value="Immunoglobulins"/>
    <property type="match status" value="1"/>
</dbReference>
<comment type="caution">
    <text evidence="6">The sequence shown here is derived from an EMBL/GenBank/DDBJ whole genome shotgun (WGS) entry which is preliminary data.</text>
</comment>
<organism evidence="6 7">
    <name type="scientific">Candidatus Stercoripulliclostridium merdigallinarum</name>
    <dbReference type="NCBI Taxonomy" id="2840951"/>
    <lineage>
        <taxon>Bacteria</taxon>
        <taxon>Bacillati</taxon>
        <taxon>Bacillota</taxon>
        <taxon>Clostridia</taxon>
        <taxon>Eubacteriales</taxon>
        <taxon>Candidatus Stercoripulliclostridium</taxon>
    </lineage>
</organism>
<dbReference type="SUPFAM" id="SSF51445">
    <property type="entry name" value="(Trans)glycosidases"/>
    <property type="match status" value="1"/>
</dbReference>
<dbReference type="Gene3D" id="3.20.20.300">
    <property type="entry name" value="Glycoside hydrolase, family 3, N-terminal domain"/>
    <property type="match status" value="1"/>
</dbReference>
<dbReference type="GO" id="GO:0008422">
    <property type="term" value="F:beta-glucosidase activity"/>
    <property type="evidence" value="ECO:0007669"/>
    <property type="project" value="UniProtKB-ARBA"/>
</dbReference>
<dbReference type="PANTHER" id="PTHR42715">
    <property type="entry name" value="BETA-GLUCOSIDASE"/>
    <property type="match status" value="1"/>
</dbReference>
<name>A0A9D1MHA9_9FIRM</name>
<keyword evidence="2 4" id="KW-0378">Hydrolase</keyword>
<sequence length="813" mass="89795">MTAYVDLLSKLTLEEKAALCSGITSWRTTSIKRLGIPSIFLSDGPHGVRRERADSGFGNVFAEALPATCFPPAVTLASTWDRELCYAVGKALGEECLDLKVDVLLGPGVNIKRSPLCGRNFEYMSEDPYLAGEMAVGYIDGVQSNGIGVSLKHFAANSQEFRRMTSSSEVDERALREIYLSAFEKCVKKSSPYTVMCSYNRINGVYAAENRRLLTEILRNEWGFDGIVVSDWGAVTDRVAGIKAGMNLQMPTANGATDAEIVTAVRRGDLDESELDGVVKQILELIDKCVQARRHDYKADFDAHRELARKVAREGAVLLKNDGILPIDKHANLAVIGELAKKLRSQGSGSSRLNPLKENSFVDYLNEIGFPHTYAKGYDSLTDETSEALIEEAKKAATGADVVLLFIGLTDAFESESFDRKNLDLPEAHIRLLRALKRVNPNIAVILTGGSPSDTSYSDEVRAILNVYLTGEAGGEAVYDLVFGDYNPSGKLAETFPSDISDNPMSEFYEREIAEYRESIFVGYRYYDTAKKAVAYPFGHGLSYTTFEYSGLLISTPEIAEGDSVNISFDIVNTGSRAGAEIVQVYVSAPKTEVFVPEKELKAFDKIYLEPGEKRRVQLTLAPEAFMFYDVTDGAFRAIDGEYVVRVGASSADIRLTSTLKVNGKEHTPDYRQLAPDYYSLPELKHYSLSSFSAVLGRPPEKYVQPKKGEYTMLTCCGQLNDGFLAKLVQKSAYKYSILLLPKGVPYSQIKMTRAGALEMPIRNMAAMSDGDVSVRTAEGLLDLVNGKLFRGLWKMFTGFIKKQPSKRERFPD</sequence>
<proteinExistence type="inferred from homology"/>
<evidence type="ECO:0000256" key="3">
    <source>
        <dbReference type="ARBA" id="ARBA00023277"/>
    </source>
</evidence>
<accession>A0A9D1MHA9</accession>
<dbReference type="AlphaFoldDB" id="A0A9D1MHA9"/>
<dbReference type="InterPro" id="IPR026891">
    <property type="entry name" value="Fn3-like"/>
</dbReference>
<evidence type="ECO:0000313" key="6">
    <source>
        <dbReference type="EMBL" id="HIU60033.1"/>
    </source>
</evidence>
<feature type="domain" description="Fibronectin type III-like" evidence="5">
    <location>
        <begin position="581"/>
        <end position="651"/>
    </location>
</feature>
<dbReference type="FunFam" id="2.60.40.10:FF:000495">
    <property type="entry name" value="Periplasmic beta-glucosidase"/>
    <property type="match status" value="1"/>
</dbReference>
<dbReference type="InterPro" id="IPR002772">
    <property type="entry name" value="Glyco_hydro_3_C"/>
</dbReference>
<keyword evidence="3" id="KW-0119">Carbohydrate metabolism</keyword>
<evidence type="ECO:0000256" key="2">
    <source>
        <dbReference type="ARBA" id="ARBA00022801"/>
    </source>
</evidence>
<evidence type="ECO:0000256" key="4">
    <source>
        <dbReference type="RuleBase" id="RU361161"/>
    </source>
</evidence>
<dbReference type="Pfam" id="PF14310">
    <property type="entry name" value="Fn3-like"/>
    <property type="match status" value="1"/>
</dbReference>
<dbReference type="Pfam" id="PF00933">
    <property type="entry name" value="Glyco_hydro_3"/>
    <property type="match status" value="1"/>
</dbReference>